<dbReference type="AlphaFoldDB" id="A0A418VLU9"/>
<dbReference type="NCBIfam" id="TIGR00847">
    <property type="entry name" value="ccoS"/>
    <property type="match status" value="1"/>
</dbReference>
<dbReference type="Proteomes" id="UP000285523">
    <property type="component" value="Unassembled WGS sequence"/>
</dbReference>
<proteinExistence type="predicted"/>
<reference evidence="1 2" key="1">
    <citation type="submission" date="2018-09" db="EMBL/GenBank/DDBJ databases">
        <title>Draft genome sequence of Rhodopseudomonas palustris 2.1.18.</title>
        <authorList>
            <person name="Robertson S.L."/>
            <person name="Meyer T.E."/>
            <person name="Kyndt J.A."/>
        </authorList>
    </citation>
    <scope>NUCLEOTIDE SEQUENCE [LARGE SCALE GENOMIC DNA]</scope>
    <source>
        <strain evidence="1 2">2.1.18</strain>
    </source>
</reference>
<protein>
    <submittedName>
        <fullName evidence="1">Cbb3-type cytochrome oxidase assembly protein CcoS</fullName>
    </submittedName>
</protein>
<gene>
    <name evidence="1" type="primary">ccoS</name>
    <name evidence="1" type="ORF">D4Q52_04540</name>
</gene>
<evidence type="ECO:0000313" key="1">
    <source>
        <dbReference type="EMBL" id="RJF77099.1"/>
    </source>
</evidence>
<dbReference type="PANTHER" id="PTHR41532">
    <property type="entry name" value="FIXS PROTEIN"/>
    <property type="match status" value="1"/>
</dbReference>
<sequence>MEVMVILVPLALVLGLLGLAAFLWSLKSGQYEDLDGAAWRAISDDDQPPPVPKRG</sequence>
<dbReference type="Pfam" id="PF03597">
    <property type="entry name" value="FixS"/>
    <property type="match status" value="1"/>
</dbReference>
<dbReference type="EMBL" id="QYYD01000003">
    <property type="protein sequence ID" value="RJF77099.1"/>
    <property type="molecule type" value="Genomic_DNA"/>
</dbReference>
<accession>A0A418VLU9</accession>
<comment type="caution">
    <text evidence="1">The sequence shown here is derived from an EMBL/GenBank/DDBJ whole genome shotgun (WGS) entry which is preliminary data.</text>
</comment>
<dbReference type="PANTHER" id="PTHR41532:SF1">
    <property type="entry name" value="FIXS PROTEIN"/>
    <property type="match status" value="1"/>
</dbReference>
<name>A0A418VLU9_RHOPL</name>
<dbReference type="OrthoDB" id="9802763at2"/>
<dbReference type="InterPro" id="IPR004714">
    <property type="entry name" value="Cyt_oxidase_maturation_cbb3"/>
</dbReference>
<dbReference type="RefSeq" id="WP_119855351.1">
    <property type="nucleotide sequence ID" value="NZ_QYYD01000003.1"/>
</dbReference>
<evidence type="ECO:0000313" key="2">
    <source>
        <dbReference type="Proteomes" id="UP000285523"/>
    </source>
</evidence>
<organism evidence="1 2">
    <name type="scientific">Rhodopseudomonas palustris</name>
    <dbReference type="NCBI Taxonomy" id="1076"/>
    <lineage>
        <taxon>Bacteria</taxon>
        <taxon>Pseudomonadati</taxon>
        <taxon>Pseudomonadota</taxon>
        <taxon>Alphaproteobacteria</taxon>
        <taxon>Hyphomicrobiales</taxon>
        <taxon>Nitrobacteraceae</taxon>
        <taxon>Rhodopseudomonas</taxon>
    </lineage>
</organism>